<proteinExistence type="predicted"/>
<dbReference type="Proteomes" id="UP000289775">
    <property type="component" value="Unassembled WGS sequence"/>
</dbReference>
<evidence type="ECO:0008006" key="3">
    <source>
        <dbReference type="Google" id="ProtNLM"/>
    </source>
</evidence>
<protein>
    <recommendedName>
        <fullName evidence="3">DUF2116 family Zn-ribbon domain-containing protein</fullName>
    </recommendedName>
</protein>
<name>A0A444WD94_9FLAO</name>
<dbReference type="EMBL" id="JUIW01000004">
    <property type="protein sequence ID" value="RYJ43811.1"/>
    <property type="molecule type" value="Genomic_DNA"/>
</dbReference>
<dbReference type="RefSeq" id="WP_129750471.1">
    <property type="nucleotide sequence ID" value="NZ_JUIW01000004.1"/>
</dbReference>
<keyword evidence="2" id="KW-1185">Reference proteome</keyword>
<evidence type="ECO:0000313" key="1">
    <source>
        <dbReference type="EMBL" id="RYJ43811.1"/>
    </source>
</evidence>
<dbReference type="AlphaFoldDB" id="A0A444WD94"/>
<dbReference type="OrthoDB" id="5187906at2"/>
<comment type="caution">
    <text evidence="1">The sequence shown here is derived from an EMBL/GenBank/DDBJ whole genome shotgun (WGS) entry which is preliminary data.</text>
</comment>
<reference evidence="1 2" key="1">
    <citation type="submission" date="2014-12" db="EMBL/GenBank/DDBJ databases">
        <title>Genome sequence of Flavobacterium beibuense RSKm HC5.</title>
        <authorList>
            <person name="Kim J.F."/>
            <person name="Song J.Y."/>
            <person name="Kwak M.-J."/>
            <person name="Lee S.-W."/>
        </authorList>
    </citation>
    <scope>NUCLEOTIDE SEQUENCE [LARGE SCALE GENOMIC DNA]</scope>
    <source>
        <strain evidence="1 2">RSKm HC5</strain>
    </source>
</reference>
<sequence>MPRTCPECGDVIVGREDKKFCSDACRNAFNNKINKDSNNYMRNINNRLRKNYRILASLNTEGKTKITKSKLVSKGFDFDYFTNLLHTKTGNTYYFVYEQGYMPLENDYYILVKKDVSQ</sequence>
<accession>A0A444WD94</accession>
<organism evidence="1 2">
    <name type="scientific">Flavobacterium beibuense</name>
    <dbReference type="NCBI Taxonomy" id="657326"/>
    <lineage>
        <taxon>Bacteria</taxon>
        <taxon>Pseudomonadati</taxon>
        <taxon>Bacteroidota</taxon>
        <taxon>Flavobacteriia</taxon>
        <taxon>Flavobacteriales</taxon>
        <taxon>Flavobacteriaceae</taxon>
        <taxon>Flavobacterium</taxon>
    </lineage>
</organism>
<evidence type="ECO:0000313" key="2">
    <source>
        <dbReference type="Proteomes" id="UP000289775"/>
    </source>
</evidence>
<gene>
    <name evidence="1" type="ORF">NU09_1319</name>
</gene>